<accession>A0A8J6YPU6</accession>
<keyword evidence="5" id="KW-0808">Transferase</keyword>
<dbReference type="InterPro" id="IPR036890">
    <property type="entry name" value="HATPase_C_sf"/>
</dbReference>
<comment type="subcellular location">
    <subcellularLocation>
        <location evidence="2">Membrane</location>
        <topology evidence="2">Multi-pass membrane protein</topology>
    </subcellularLocation>
</comment>
<sequence>MSAWRRLLPASLKVRLVVAFVLCLVVAWSGAAGLVWRASSAYIDEFFDVQQLHMAERLALIDFGSLPEHVPDTRSLFDTLNEGSGVSAGGAGSDTLHFALFDTRGHILLTDALGEESFHYRPGVRGFENTRIRGAGGIWRIVWLSSADGHFVVAVGQDLAYRQSIALRLLTIQLGPWLAVLPVLLITLLWVLARGFRPFGRLQRELDARRPQDTAPLRTAAGLPSEIAPLAHALNGLFRRMAAMIARERAFIDGAAHELRTPLAGLRIQTELAALSEGDPDTQREALGNVLSGIDHVTDLAEQLIEFSRLDALRDTGASLPLSPVPWADEVARALEAQEARIRGRHLEVQVSTDPHSRLPEGHPLLVALLVRNLVTNAALYTPEGGTIRIRLDSGGLEVANTARPLPREDAARLGESFFRPPGQAQQGSGLGLSIVRRVAELHGMECRIIAPDGASAPAEFRVCLVFPAGAAGSAPNAGAADRAGP</sequence>
<gene>
    <name evidence="15" type="ORF">IHV25_08825</name>
</gene>
<dbReference type="InterPro" id="IPR003661">
    <property type="entry name" value="HisK_dim/P_dom"/>
</dbReference>
<dbReference type="SUPFAM" id="SSF47384">
    <property type="entry name" value="Homodimeric domain of signal transducing histidine kinase"/>
    <property type="match status" value="1"/>
</dbReference>
<dbReference type="Gene3D" id="1.10.287.130">
    <property type="match status" value="1"/>
</dbReference>
<evidence type="ECO:0000313" key="16">
    <source>
        <dbReference type="Proteomes" id="UP000631034"/>
    </source>
</evidence>
<dbReference type="Gene3D" id="3.30.565.10">
    <property type="entry name" value="Histidine kinase-like ATPase, C-terminal domain"/>
    <property type="match status" value="1"/>
</dbReference>
<keyword evidence="10 12" id="KW-1133">Transmembrane helix</keyword>
<evidence type="ECO:0000256" key="2">
    <source>
        <dbReference type="ARBA" id="ARBA00004141"/>
    </source>
</evidence>
<keyword evidence="9" id="KW-0067">ATP-binding</keyword>
<dbReference type="SMART" id="SM00387">
    <property type="entry name" value="HATPase_c"/>
    <property type="match status" value="1"/>
</dbReference>
<keyword evidence="7" id="KW-0547">Nucleotide-binding</keyword>
<dbReference type="EMBL" id="JACZHT010000007">
    <property type="protein sequence ID" value="MBE1237749.1"/>
    <property type="molecule type" value="Genomic_DNA"/>
</dbReference>
<dbReference type="InterPro" id="IPR005467">
    <property type="entry name" value="His_kinase_dom"/>
</dbReference>
<evidence type="ECO:0000256" key="9">
    <source>
        <dbReference type="ARBA" id="ARBA00022840"/>
    </source>
</evidence>
<dbReference type="AlphaFoldDB" id="A0A8J6YPU6"/>
<dbReference type="PROSITE" id="PS50109">
    <property type="entry name" value="HIS_KIN"/>
    <property type="match status" value="1"/>
</dbReference>
<evidence type="ECO:0000256" key="11">
    <source>
        <dbReference type="ARBA" id="ARBA00023012"/>
    </source>
</evidence>
<evidence type="ECO:0000256" key="6">
    <source>
        <dbReference type="ARBA" id="ARBA00022692"/>
    </source>
</evidence>
<evidence type="ECO:0000259" key="13">
    <source>
        <dbReference type="PROSITE" id="PS50109"/>
    </source>
</evidence>
<dbReference type="InterPro" id="IPR003594">
    <property type="entry name" value="HATPase_dom"/>
</dbReference>
<dbReference type="CDD" id="cd00082">
    <property type="entry name" value="HisKA"/>
    <property type="match status" value="1"/>
</dbReference>
<reference evidence="15" key="1">
    <citation type="submission" date="2020-10" db="EMBL/GenBank/DDBJ databases">
        <title>Genome sequence of the unusual species of purple photosynthetic bacteria, Phaeovibrio sulfidiphilus DSM 23193, type strain.</title>
        <authorList>
            <person name="Kyndt J.A."/>
            <person name="Meyer T.E."/>
        </authorList>
    </citation>
    <scope>NUCLEOTIDE SEQUENCE</scope>
    <source>
        <strain evidence="15">DSM 23193</strain>
    </source>
</reference>
<feature type="domain" description="Histidine kinase" evidence="13">
    <location>
        <begin position="254"/>
        <end position="469"/>
    </location>
</feature>
<dbReference type="Pfam" id="PF02518">
    <property type="entry name" value="HATPase_c"/>
    <property type="match status" value="1"/>
</dbReference>
<keyword evidence="8 15" id="KW-0418">Kinase</keyword>
<dbReference type="SMART" id="SM00388">
    <property type="entry name" value="HisKA"/>
    <property type="match status" value="1"/>
</dbReference>
<dbReference type="Pfam" id="PF00512">
    <property type="entry name" value="HisKA"/>
    <property type="match status" value="1"/>
</dbReference>
<evidence type="ECO:0000259" key="14">
    <source>
        <dbReference type="PROSITE" id="PS50885"/>
    </source>
</evidence>
<dbReference type="InterPro" id="IPR036097">
    <property type="entry name" value="HisK_dim/P_sf"/>
</dbReference>
<dbReference type="EC" id="2.7.13.3" evidence="3"/>
<feature type="domain" description="HAMP" evidence="14">
    <location>
        <begin position="193"/>
        <end position="246"/>
    </location>
</feature>
<protein>
    <recommendedName>
        <fullName evidence="3">histidine kinase</fullName>
        <ecNumber evidence="3">2.7.13.3</ecNumber>
    </recommendedName>
</protein>
<proteinExistence type="predicted"/>
<evidence type="ECO:0000256" key="1">
    <source>
        <dbReference type="ARBA" id="ARBA00000085"/>
    </source>
</evidence>
<dbReference type="PANTHER" id="PTHR45436">
    <property type="entry name" value="SENSOR HISTIDINE KINASE YKOH"/>
    <property type="match status" value="1"/>
</dbReference>
<evidence type="ECO:0000256" key="3">
    <source>
        <dbReference type="ARBA" id="ARBA00012438"/>
    </source>
</evidence>
<dbReference type="RefSeq" id="WP_192534764.1">
    <property type="nucleotide sequence ID" value="NZ_JACZHT010000007.1"/>
</dbReference>
<keyword evidence="6 12" id="KW-0812">Transmembrane</keyword>
<evidence type="ECO:0000313" key="15">
    <source>
        <dbReference type="EMBL" id="MBE1237749.1"/>
    </source>
</evidence>
<keyword evidence="16" id="KW-1185">Reference proteome</keyword>
<feature type="transmembrane region" description="Helical" evidence="12">
    <location>
        <begin position="174"/>
        <end position="193"/>
    </location>
</feature>
<dbReference type="PROSITE" id="PS50885">
    <property type="entry name" value="HAMP"/>
    <property type="match status" value="1"/>
</dbReference>
<evidence type="ECO:0000256" key="7">
    <source>
        <dbReference type="ARBA" id="ARBA00022741"/>
    </source>
</evidence>
<organism evidence="15 16">
    <name type="scientific">Phaeovibrio sulfidiphilus</name>
    <dbReference type="NCBI Taxonomy" id="1220600"/>
    <lineage>
        <taxon>Bacteria</taxon>
        <taxon>Pseudomonadati</taxon>
        <taxon>Pseudomonadota</taxon>
        <taxon>Alphaproteobacteria</taxon>
        <taxon>Rhodospirillales</taxon>
        <taxon>Rhodospirillaceae</taxon>
        <taxon>Phaeovibrio</taxon>
    </lineage>
</organism>
<dbReference type="SUPFAM" id="SSF55874">
    <property type="entry name" value="ATPase domain of HSP90 chaperone/DNA topoisomerase II/histidine kinase"/>
    <property type="match status" value="1"/>
</dbReference>
<dbReference type="GO" id="GO:0000155">
    <property type="term" value="F:phosphorelay sensor kinase activity"/>
    <property type="evidence" value="ECO:0007669"/>
    <property type="project" value="InterPro"/>
</dbReference>
<comment type="catalytic activity">
    <reaction evidence="1">
        <text>ATP + protein L-histidine = ADP + protein N-phospho-L-histidine.</text>
        <dbReference type="EC" id="2.7.13.3"/>
    </reaction>
</comment>
<name>A0A8J6YPU6_9PROT</name>
<dbReference type="InterPro" id="IPR050428">
    <property type="entry name" value="TCS_sensor_his_kinase"/>
</dbReference>
<dbReference type="PANTHER" id="PTHR45436:SF14">
    <property type="entry name" value="SENSOR PROTEIN QSEC"/>
    <property type="match status" value="1"/>
</dbReference>
<keyword evidence="12" id="KW-0472">Membrane</keyword>
<evidence type="ECO:0000256" key="12">
    <source>
        <dbReference type="SAM" id="Phobius"/>
    </source>
</evidence>
<dbReference type="Proteomes" id="UP000631034">
    <property type="component" value="Unassembled WGS sequence"/>
</dbReference>
<comment type="caution">
    <text evidence="15">The sequence shown here is derived from an EMBL/GenBank/DDBJ whole genome shotgun (WGS) entry which is preliminary data.</text>
</comment>
<dbReference type="GO" id="GO:0005524">
    <property type="term" value="F:ATP binding"/>
    <property type="evidence" value="ECO:0007669"/>
    <property type="project" value="UniProtKB-KW"/>
</dbReference>
<dbReference type="Gene3D" id="1.20.5.1040">
    <property type="entry name" value="Sensor protein qsec"/>
    <property type="match status" value="2"/>
</dbReference>
<dbReference type="InterPro" id="IPR003660">
    <property type="entry name" value="HAMP_dom"/>
</dbReference>
<keyword evidence="11" id="KW-0902">Two-component regulatory system</keyword>
<dbReference type="GO" id="GO:0005886">
    <property type="term" value="C:plasma membrane"/>
    <property type="evidence" value="ECO:0007669"/>
    <property type="project" value="TreeGrafter"/>
</dbReference>
<evidence type="ECO:0000256" key="5">
    <source>
        <dbReference type="ARBA" id="ARBA00022679"/>
    </source>
</evidence>
<evidence type="ECO:0000256" key="10">
    <source>
        <dbReference type="ARBA" id="ARBA00022989"/>
    </source>
</evidence>
<evidence type="ECO:0000256" key="4">
    <source>
        <dbReference type="ARBA" id="ARBA00022553"/>
    </source>
</evidence>
<evidence type="ECO:0000256" key="8">
    <source>
        <dbReference type="ARBA" id="ARBA00022777"/>
    </source>
</evidence>
<keyword evidence="4" id="KW-0597">Phosphoprotein</keyword>